<sequence length="133" mass="13560">MASLCARSSCSAVAPARVAQRGRRTVAVLAKKTEEVDRSLDSRGVITSDNSGKMNIFPTSSKAYYSSVRGTAIATSGLGGIQGAGVVAAALGVVALALAGVVTQQDTETLAQVNNRYQGESLSVIADRISGSL</sequence>
<gene>
    <name evidence="1" type="ORF">HYH03_002741</name>
</gene>
<organism evidence="1 2">
    <name type="scientific">Edaphochlamys debaryana</name>
    <dbReference type="NCBI Taxonomy" id="47281"/>
    <lineage>
        <taxon>Eukaryota</taxon>
        <taxon>Viridiplantae</taxon>
        <taxon>Chlorophyta</taxon>
        <taxon>core chlorophytes</taxon>
        <taxon>Chlorophyceae</taxon>
        <taxon>CS clade</taxon>
        <taxon>Chlamydomonadales</taxon>
        <taxon>Chlamydomonadales incertae sedis</taxon>
        <taxon>Edaphochlamys</taxon>
    </lineage>
</organism>
<evidence type="ECO:0000313" key="1">
    <source>
        <dbReference type="EMBL" id="KAG2499160.1"/>
    </source>
</evidence>
<name>A0A835YIC0_9CHLO</name>
<comment type="caution">
    <text evidence="1">The sequence shown here is derived from an EMBL/GenBank/DDBJ whole genome shotgun (WGS) entry which is preliminary data.</text>
</comment>
<keyword evidence="2" id="KW-1185">Reference proteome</keyword>
<reference evidence="1" key="1">
    <citation type="journal article" date="2020" name="bioRxiv">
        <title>Comparative genomics of Chlamydomonas.</title>
        <authorList>
            <person name="Craig R.J."/>
            <person name="Hasan A.R."/>
            <person name="Ness R.W."/>
            <person name="Keightley P.D."/>
        </authorList>
    </citation>
    <scope>NUCLEOTIDE SEQUENCE</scope>
    <source>
        <strain evidence="1">CCAP 11/70</strain>
    </source>
</reference>
<dbReference type="Proteomes" id="UP000612055">
    <property type="component" value="Unassembled WGS sequence"/>
</dbReference>
<evidence type="ECO:0000313" key="2">
    <source>
        <dbReference type="Proteomes" id="UP000612055"/>
    </source>
</evidence>
<protein>
    <submittedName>
        <fullName evidence="1">Uncharacterized protein</fullName>
    </submittedName>
</protein>
<dbReference type="AlphaFoldDB" id="A0A835YIC0"/>
<accession>A0A835YIC0</accession>
<proteinExistence type="predicted"/>
<dbReference type="EMBL" id="JAEHOE010000007">
    <property type="protein sequence ID" value="KAG2499160.1"/>
    <property type="molecule type" value="Genomic_DNA"/>
</dbReference>
<dbReference type="OrthoDB" id="546154at2759"/>